<evidence type="ECO:0000313" key="1">
    <source>
        <dbReference type="EMBL" id="MTW05913.1"/>
    </source>
</evidence>
<evidence type="ECO:0000313" key="2">
    <source>
        <dbReference type="Proteomes" id="UP000484015"/>
    </source>
</evidence>
<dbReference type="OrthoDB" id="8264688at2"/>
<gene>
    <name evidence="1" type="ORF">GM668_27925</name>
</gene>
<accession>A0A6L6Q7V2</accession>
<keyword evidence="2" id="KW-1185">Reference proteome</keyword>
<dbReference type="EMBL" id="WNLA01000032">
    <property type="protein sequence ID" value="MTW05913.1"/>
    <property type="molecule type" value="Genomic_DNA"/>
</dbReference>
<dbReference type="Proteomes" id="UP000484015">
    <property type="component" value="Unassembled WGS sequence"/>
</dbReference>
<name>A0A6L6Q7V2_9BURK</name>
<dbReference type="AlphaFoldDB" id="A0A6L6Q7V2"/>
<organism evidence="1 2">
    <name type="scientific">Pseudoduganella ginsengisoli</name>
    <dbReference type="NCBI Taxonomy" id="1462440"/>
    <lineage>
        <taxon>Bacteria</taxon>
        <taxon>Pseudomonadati</taxon>
        <taxon>Pseudomonadota</taxon>
        <taxon>Betaproteobacteria</taxon>
        <taxon>Burkholderiales</taxon>
        <taxon>Oxalobacteraceae</taxon>
        <taxon>Telluria group</taxon>
        <taxon>Pseudoduganella</taxon>
    </lineage>
</organism>
<proteinExistence type="predicted"/>
<dbReference type="RefSeq" id="WP_155442253.1">
    <property type="nucleotide sequence ID" value="NZ_WNLA01000032.1"/>
</dbReference>
<protein>
    <submittedName>
        <fullName evidence="1">Uncharacterized protein</fullName>
    </submittedName>
</protein>
<reference evidence="1 2" key="1">
    <citation type="submission" date="2019-11" db="EMBL/GenBank/DDBJ databases">
        <title>Type strains purchased from KCTC, JCM and DSMZ.</title>
        <authorList>
            <person name="Lu H."/>
        </authorList>
    </citation>
    <scope>NUCLEOTIDE SEQUENCE [LARGE SCALE GENOMIC DNA]</scope>
    <source>
        <strain evidence="1 2">KCTC 42409</strain>
    </source>
</reference>
<comment type="caution">
    <text evidence="1">The sequence shown here is derived from an EMBL/GenBank/DDBJ whole genome shotgun (WGS) entry which is preliminary data.</text>
</comment>
<sequence>MNTGNSIINMSKRDWFALPPEMRAQSNGAFVLTMRHGVETWVRVNILE</sequence>